<reference evidence="2 3" key="1">
    <citation type="journal article" date="2024" name="G3 (Bethesda)">
        <title>Genome assembly of Hibiscus sabdariffa L. provides insights into metabolisms of medicinal natural products.</title>
        <authorList>
            <person name="Kim T."/>
        </authorList>
    </citation>
    <scope>NUCLEOTIDE SEQUENCE [LARGE SCALE GENOMIC DNA]</scope>
    <source>
        <strain evidence="2">TK-2024</strain>
        <tissue evidence="2">Old leaves</tissue>
    </source>
</reference>
<dbReference type="PANTHER" id="PTHR33223">
    <property type="entry name" value="CCHC-TYPE DOMAIN-CONTAINING PROTEIN"/>
    <property type="match status" value="1"/>
</dbReference>
<evidence type="ECO:0000313" key="2">
    <source>
        <dbReference type="EMBL" id="KAK8571423.1"/>
    </source>
</evidence>
<organism evidence="2 3">
    <name type="scientific">Hibiscus sabdariffa</name>
    <name type="common">roselle</name>
    <dbReference type="NCBI Taxonomy" id="183260"/>
    <lineage>
        <taxon>Eukaryota</taxon>
        <taxon>Viridiplantae</taxon>
        <taxon>Streptophyta</taxon>
        <taxon>Embryophyta</taxon>
        <taxon>Tracheophyta</taxon>
        <taxon>Spermatophyta</taxon>
        <taxon>Magnoliopsida</taxon>
        <taxon>eudicotyledons</taxon>
        <taxon>Gunneridae</taxon>
        <taxon>Pentapetalae</taxon>
        <taxon>rosids</taxon>
        <taxon>malvids</taxon>
        <taxon>Malvales</taxon>
        <taxon>Malvaceae</taxon>
        <taxon>Malvoideae</taxon>
        <taxon>Hibiscus</taxon>
    </lineage>
</organism>
<keyword evidence="3" id="KW-1185">Reference proteome</keyword>
<gene>
    <name evidence="2" type="ORF">V6N12_027512</name>
</gene>
<evidence type="ECO:0000259" key="1">
    <source>
        <dbReference type="Pfam" id="PF03732"/>
    </source>
</evidence>
<dbReference type="Proteomes" id="UP001472677">
    <property type="component" value="Unassembled WGS sequence"/>
</dbReference>
<protein>
    <recommendedName>
        <fullName evidence="1">Retrotransposon gag domain-containing protein</fullName>
    </recommendedName>
</protein>
<proteinExistence type="predicted"/>
<name>A0ABR2F335_9ROSI</name>
<dbReference type="InterPro" id="IPR005162">
    <property type="entry name" value="Retrotrans_gag_dom"/>
</dbReference>
<comment type="caution">
    <text evidence="2">The sequence shown here is derived from an EMBL/GenBank/DDBJ whole genome shotgun (WGS) entry which is preliminary data.</text>
</comment>
<feature type="domain" description="Retrotransposon gag" evidence="1">
    <location>
        <begin position="161"/>
        <end position="235"/>
    </location>
</feature>
<dbReference type="EMBL" id="JBBPBM010000008">
    <property type="protein sequence ID" value="KAK8571423.1"/>
    <property type="molecule type" value="Genomic_DNA"/>
</dbReference>
<dbReference type="Pfam" id="PF03732">
    <property type="entry name" value="Retrotrans_gag"/>
    <property type="match status" value="1"/>
</dbReference>
<accession>A0ABR2F335</accession>
<dbReference type="PANTHER" id="PTHR33223:SF8">
    <property type="entry name" value="OS04G0172440 PROTEIN"/>
    <property type="match status" value="1"/>
</dbReference>
<evidence type="ECO:0000313" key="3">
    <source>
        <dbReference type="Proteomes" id="UP001472677"/>
    </source>
</evidence>
<sequence length="258" mass="29375">MAKIAEMLTGKDSKRGKGLVIDPSALQTVGDSSGETHLLMSSLVEKHQGPQLGSTSLEGFKVQKNPGEYTVANEASKVETEMSKHLEDLGHRLEEKFKVVEGKDARELSLVPDLVLPRKFKLPEFEKFDGTSSPSAHLTMFCRRMTGHVDNDELLIHCFQDSLKGSDARWYNQLTRDNIQSWKDMAKAFIEQYKHITDIEPDRMTLQNMKMKPDESFRQYVQRWRDVAAQVQPLLLEKEITPTFVRTLISAHLPYVLG</sequence>